<organism evidence="1">
    <name type="scientific">marine sediment metagenome</name>
    <dbReference type="NCBI Taxonomy" id="412755"/>
    <lineage>
        <taxon>unclassified sequences</taxon>
        <taxon>metagenomes</taxon>
        <taxon>ecological metagenomes</taxon>
    </lineage>
</organism>
<dbReference type="Gene3D" id="3.40.190.150">
    <property type="entry name" value="Bordetella uptake gene, domain 1"/>
    <property type="match status" value="1"/>
</dbReference>
<dbReference type="EMBL" id="BARW01014664">
    <property type="protein sequence ID" value="GAI78483.1"/>
    <property type="molecule type" value="Genomic_DNA"/>
</dbReference>
<dbReference type="PANTHER" id="PTHR42928">
    <property type="entry name" value="TRICARBOXYLATE-BINDING PROTEIN"/>
    <property type="match status" value="1"/>
</dbReference>
<dbReference type="AlphaFoldDB" id="X1RD53"/>
<evidence type="ECO:0000313" key="1">
    <source>
        <dbReference type="EMBL" id="GAI78483.1"/>
    </source>
</evidence>
<accession>X1RD53</accession>
<dbReference type="CDD" id="cd07012">
    <property type="entry name" value="PBP2_Bug_TTT"/>
    <property type="match status" value="1"/>
</dbReference>
<evidence type="ECO:0008006" key="2">
    <source>
        <dbReference type="Google" id="ProtNLM"/>
    </source>
</evidence>
<feature type="non-terminal residue" evidence="1">
    <location>
        <position position="172"/>
    </location>
</feature>
<comment type="caution">
    <text evidence="1">The sequence shown here is derived from an EMBL/GenBank/DDBJ whole genome shotgun (WGS) entry which is preliminary data.</text>
</comment>
<dbReference type="InterPro" id="IPR042100">
    <property type="entry name" value="Bug_dom1"/>
</dbReference>
<dbReference type="Pfam" id="PF03401">
    <property type="entry name" value="TctC"/>
    <property type="match status" value="1"/>
</dbReference>
<gene>
    <name evidence="1" type="ORF">S12H4_25934</name>
</gene>
<proteinExistence type="predicted"/>
<reference evidence="1" key="1">
    <citation type="journal article" date="2014" name="Front. Microbiol.">
        <title>High frequency of phylogenetically diverse reductive dehalogenase-homologous genes in deep subseafloor sedimentary metagenomes.</title>
        <authorList>
            <person name="Kawai M."/>
            <person name="Futagami T."/>
            <person name="Toyoda A."/>
            <person name="Takaki Y."/>
            <person name="Nishi S."/>
            <person name="Hori S."/>
            <person name="Arai W."/>
            <person name="Tsubouchi T."/>
            <person name="Morono Y."/>
            <person name="Uchiyama I."/>
            <person name="Ito T."/>
            <person name="Fujiyama A."/>
            <person name="Inagaki F."/>
            <person name="Takami H."/>
        </authorList>
    </citation>
    <scope>NUCLEOTIDE SEQUENCE</scope>
    <source>
        <strain evidence="1">Expedition CK06-06</strain>
    </source>
</reference>
<dbReference type="PANTHER" id="PTHR42928:SF5">
    <property type="entry name" value="BLR1237 PROTEIN"/>
    <property type="match status" value="1"/>
</dbReference>
<dbReference type="InterPro" id="IPR005064">
    <property type="entry name" value="BUG"/>
</dbReference>
<name>X1RD53_9ZZZZ</name>
<sequence length="172" mass="18364">MKKFLIVLTVSVLLCGTISYAYAEFPDKQITIIVPYSAGGGNDIGARLMVPYLQEELGVSIVVTNKPGGGGQVGSRLLLSEKADGYTLLMASFPATITGILLADAPYTIDDFDYICGQQEDPRMLITSSNAPFKTLEEFISYAKENPGLITVSNAGTGSSSWFSALAFELMA</sequence>
<protein>
    <recommendedName>
        <fullName evidence="2">Tripartite tricarboxylate transporter substrate binding protein</fullName>
    </recommendedName>
</protein>